<evidence type="ECO:0000256" key="1">
    <source>
        <dbReference type="SAM" id="Phobius"/>
    </source>
</evidence>
<evidence type="ECO:0000313" key="2">
    <source>
        <dbReference type="EMBL" id="MDM5271409.1"/>
    </source>
</evidence>
<proteinExistence type="predicted"/>
<dbReference type="EMBL" id="JAQIBD010000001">
    <property type="protein sequence ID" value="MDM5271409.1"/>
    <property type="molecule type" value="Genomic_DNA"/>
</dbReference>
<gene>
    <name evidence="2" type="ORF">PGH07_04400</name>
</gene>
<keyword evidence="1" id="KW-0472">Membrane</keyword>
<reference evidence="2" key="1">
    <citation type="submission" date="2023-01" db="EMBL/GenBank/DDBJ databases">
        <title>Sulfurovum sp. zt1-1 genome assembly.</title>
        <authorList>
            <person name="Wang J."/>
        </authorList>
    </citation>
    <scope>NUCLEOTIDE SEQUENCE</scope>
    <source>
        <strain evidence="2">Zt1-1</strain>
    </source>
</reference>
<keyword evidence="1" id="KW-0812">Transmembrane</keyword>
<feature type="transmembrane region" description="Helical" evidence="1">
    <location>
        <begin position="6"/>
        <end position="23"/>
    </location>
</feature>
<keyword evidence="1" id="KW-1133">Transmembrane helix</keyword>
<accession>A0ABT7QX47</accession>
<dbReference type="RefSeq" id="WP_289412836.1">
    <property type="nucleotide sequence ID" value="NZ_JAQIBD010000001.1"/>
</dbReference>
<name>A0ABT7QX47_9BACT</name>
<comment type="caution">
    <text evidence="2">The sequence shown here is derived from an EMBL/GenBank/DDBJ whole genome shotgun (WGS) entry which is preliminary data.</text>
</comment>
<organism evidence="2 3">
    <name type="scientific">Sulfurovum zhangzhouensis</name>
    <dbReference type="NCBI Taxonomy" id="3019067"/>
    <lineage>
        <taxon>Bacteria</taxon>
        <taxon>Pseudomonadati</taxon>
        <taxon>Campylobacterota</taxon>
        <taxon>Epsilonproteobacteria</taxon>
        <taxon>Campylobacterales</taxon>
        <taxon>Sulfurovaceae</taxon>
        <taxon>Sulfurovum</taxon>
    </lineage>
</organism>
<protein>
    <submittedName>
        <fullName evidence="2">Uncharacterized protein</fullName>
    </submittedName>
</protein>
<evidence type="ECO:0000313" key="3">
    <source>
        <dbReference type="Proteomes" id="UP001169069"/>
    </source>
</evidence>
<dbReference type="Proteomes" id="UP001169069">
    <property type="component" value="Unassembled WGS sequence"/>
</dbReference>
<keyword evidence="3" id="KW-1185">Reference proteome</keyword>
<sequence>MDWITILEIIAMILTVVILFALLKELKKNIKDSNNGKKNERCDLD</sequence>